<keyword evidence="2" id="KW-1185">Reference proteome</keyword>
<reference evidence="1" key="2">
    <citation type="submission" date="2025-09" db="UniProtKB">
        <authorList>
            <consortium name="Ensembl"/>
        </authorList>
    </citation>
    <scope>IDENTIFICATION</scope>
</reference>
<organism evidence="1 2">
    <name type="scientific">Malurus cyaneus samueli</name>
    <dbReference type="NCBI Taxonomy" id="2593467"/>
    <lineage>
        <taxon>Eukaryota</taxon>
        <taxon>Metazoa</taxon>
        <taxon>Chordata</taxon>
        <taxon>Craniata</taxon>
        <taxon>Vertebrata</taxon>
        <taxon>Euteleostomi</taxon>
        <taxon>Archelosauria</taxon>
        <taxon>Archosauria</taxon>
        <taxon>Dinosauria</taxon>
        <taxon>Saurischia</taxon>
        <taxon>Theropoda</taxon>
        <taxon>Coelurosauria</taxon>
        <taxon>Aves</taxon>
        <taxon>Neognathae</taxon>
        <taxon>Neoaves</taxon>
        <taxon>Telluraves</taxon>
        <taxon>Australaves</taxon>
        <taxon>Passeriformes</taxon>
        <taxon>Meliphagoidea</taxon>
        <taxon>Maluridae</taxon>
        <taxon>Malurus</taxon>
    </lineage>
</organism>
<protein>
    <submittedName>
        <fullName evidence="1">Uncharacterized protein</fullName>
    </submittedName>
</protein>
<reference evidence="1" key="1">
    <citation type="submission" date="2025-08" db="UniProtKB">
        <authorList>
            <consortium name="Ensembl"/>
        </authorList>
    </citation>
    <scope>IDENTIFICATION</scope>
</reference>
<accession>A0A8C5T277</accession>
<evidence type="ECO:0000313" key="2">
    <source>
        <dbReference type="Proteomes" id="UP000694560"/>
    </source>
</evidence>
<proteinExistence type="predicted"/>
<sequence length="51" mass="5359">MRINSAIQAAIDLTAGAQFPVAMKSLTFCVLRTMRSDASASVCNCISIAPL</sequence>
<dbReference type="AlphaFoldDB" id="A0A8C5T277"/>
<dbReference type="Ensembl" id="ENSMCST00000000509.1">
    <property type="protein sequence ID" value="ENSMCSP00000000496.1"/>
    <property type="gene ID" value="ENSMCSG00000000395.1"/>
</dbReference>
<name>A0A8C5T277_9PASS</name>
<evidence type="ECO:0000313" key="1">
    <source>
        <dbReference type="Ensembl" id="ENSMCSP00000000496.1"/>
    </source>
</evidence>
<dbReference type="Proteomes" id="UP000694560">
    <property type="component" value="Unplaced"/>
</dbReference>